<evidence type="ECO:0000256" key="3">
    <source>
        <dbReference type="ARBA" id="ARBA00012000"/>
    </source>
</evidence>
<comment type="catalytic activity">
    <reaction evidence="1">
        <text>Hydrolysis of alkylated DNA, releasing 3-methyladenine, 3-methylguanine, 7-methylguanine and 7-methyladenine.</text>
        <dbReference type="EC" id="3.2.2.21"/>
    </reaction>
</comment>
<evidence type="ECO:0000313" key="8">
    <source>
        <dbReference type="Proteomes" id="UP000198901"/>
    </source>
</evidence>
<dbReference type="STRING" id="563176.SAMN04488090_2636"/>
<accession>A0A1G9QHD0</accession>
<dbReference type="Gene3D" id="1.10.1670.40">
    <property type="match status" value="1"/>
</dbReference>
<keyword evidence="4" id="KW-0227">DNA damage</keyword>
<dbReference type="GO" id="GO:0043916">
    <property type="term" value="F:DNA-7-methylguanine glycosylase activity"/>
    <property type="evidence" value="ECO:0007669"/>
    <property type="project" value="TreeGrafter"/>
</dbReference>
<feature type="domain" description="HhH-GPD" evidence="6">
    <location>
        <begin position="42"/>
        <end position="197"/>
    </location>
</feature>
<reference evidence="7 8" key="1">
    <citation type="submission" date="2016-10" db="EMBL/GenBank/DDBJ databases">
        <authorList>
            <person name="de Groot N.N."/>
        </authorList>
    </citation>
    <scope>NUCLEOTIDE SEQUENCE [LARGE SCALE GENOMIC DNA]</scope>
    <source>
        <strain evidence="7 8">DSM 21668</strain>
    </source>
</reference>
<dbReference type="Gene3D" id="1.10.340.30">
    <property type="entry name" value="Hypothetical protein, domain 2"/>
    <property type="match status" value="1"/>
</dbReference>
<evidence type="ECO:0000256" key="2">
    <source>
        <dbReference type="ARBA" id="ARBA00010817"/>
    </source>
</evidence>
<sequence length="202" mass="23523">MEKILIELVHRDARLARAISEVSISEPQSSGDVYYDLLESIVSQQLSTKVADVIFRRFLKLFPGEYPHPNQLMAMDLDTLRSVGLSKGKSQYMQNVADFWVREELETKKWEDFGDDELVQYLSQIKGVGRWTVEMILIFTLQRPDIFPTDDLGVQQGMMLLYGLEKDKNLKKKMTEIAEAWRPYRSTASRVIWRWKGQQKTA</sequence>
<dbReference type="InterPro" id="IPR011257">
    <property type="entry name" value="DNA_glycosylase"/>
</dbReference>
<dbReference type="GO" id="GO:0008725">
    <property type="term" value="F:DNA-3-methyladenine glycosylase activity"/>
    <property type="evidence" value="ECO:0007669"/>
    <property type="project" value="TreeGrafter"/>
</dbReference>
<dbReference type="EC" id="3.2.2.21" evidence="3"/>
<organism evidence="7 8">
    <name type="scientific">Siphonobacter aquaeclarae</name>
    <dbReference type="NCBI Taxonomy" id="563176"/>
    <lineage>
        <taxon>Bacteria</taxon>
        <taxon>Pseudomonadati</taxon>
        <taxon>Bacteroidota</taxon>
        <taxon>Cytophagia</taxon>
        <taxon>Cytophagales</taxon>
        <taxon>Cytophagaceae</taxon>
        <taxon>Siphonobacter</taxon>
    </lineage>
</organism>
<evidence type="ECO:0000256" key="4">
    <source>
        <dbReference type="ARBA" id="ARBA00022763"/>
    </source>
</evidence>
<gene>
    <name evidence="7" type="ORF">SAMN04488090_2636</name>
</gene>
<evidence type="ECO:0000256" key="1">
    <source>
        <dbReference type="ARBA" id="ARBA00000086"/>
    </source>
</evidence>
<dbReference type="OrthoDB" id="9785929at2"/>
<dbReference type="SMART" id="SM00478">
    <property type="entry name" value="ENDO3c"/>
    <property type="match status" value="1"/>
</dbReference>
<dbReference type="InterPro" id="IPR051912">
    <property type="entry name" value="Alkylbase_DNA_Glycosylase/TA"/>
</dbReference>
<keyword evidence="5" id="KW-0234">DNA repair</keyword>
<comment type="similarity">
    <text evidence="2">Belongs to the alkylbase DNA glycosidase AlkA family.</text>
</comment>
<evidence type="ECO:0000313" key="7">
    <source>
        <dbReference type="EMBL" id="SDM10386.1"/>
    </source>
</evidence>
<dbReference type="InterPro" id="IPR000035">
    <property type="entry name" value="Alkylbase_DNA_glycsylse_CS"/>
</dbReference>
<dbReference type="Proteomes" id="UP000198901">
    <property type="component" value="Unassembled WGS sequence"/>
</dbReference>
<dbReference type="GO" id="GO:0006307">
    <property type="term" value="P:DNA alkylation repair"/>
    <property type="evidence" value="ECO:0007669"/>
    <property type="project" value="TreeGrafter"/>
</dbReference>
<keyword evidence="8" id="KW-1185">Reference proteome</keyword>
<dbReference type="PANTHER" id="PTHR43003:SF5">
    <property type="entry name" value="DNA-3-METHYLADENINE GLYCOSYLASE"/>
    <property type="match status" value="1"/>
</dbReference>
<dbReference type="AlphaFoldDB" id="A0A1G9QHD0"/>
<dbReference type="InterPro" id="IPR003265">
    <property type="entry name" value="HhH-GPD_domain"/>
</dbReference>
<dbReference type="GO" id="GO:0032993">
    <property type="term" value="C:protein-DNA complex"/>
    <property type="evidence" value="ECO:0007669"/>
    <property type="project" value="TreeGrafter"/>
</dbReference>
<dbReference type="PANTHER" id="PTHR43003">
    <property type="entry name" value="DNA-3-METHYLADENINE GLYCOSYLASE"/>
    <property type="match status" value="1"/>
</dbReference>
<evidence type="ECO:0000259" key="6">
    <source>
        <dbReference type="SMART" id="SM00478"/>
    </source>
</evidence>
<evidence type="ECO:0000256" key="5">
    <source>
        <dbReference type="ARBA" id="ARBA00023204"/>
    </source>
</evidence>
<dbReference type="CDD" id="cd00056">
    <property type="entry name" value="ENDO3c"/>
    <property type="match status" value="1"/>
</dbReference>
<dbReference type="EMBL" id="FNGS01000004">
    <property type="protein sequence ID" value="SDM10386.1"/>
    <property type="molecule type" value="Genomic_DNA"/>
</dbReference>
<dbReference type="RefSeq" id="WP_093202734.1">
    <property type="nucleotide sequence ID" value="NZ_FNGS01000004.1"/>
</dbReference>
<dbReference type="SUPFAM" id="SSF48150">
    <property type="entry name" value="DNA-glycosylase"/>
    <property type="match status" value="1"/>
</dbReference>
<proteinExistence type="inferred from homology"/>
<dbReference type="GO" id="GO:0006285">
    <property type="term" value="P:base-excision repair, AP site formation"/>
    <property type="evidence" value="ECO:0007669"/>
    <property type="project" value="TreeGrafter"/>
</dbReference>
<dbReference type="FunFam" id="1.10.340.30:FF:000004">
    <property type="entry name" value="DNA-3-methyladenine glycosylase II"/>
    <property type="match status" value="1"/>
</dbReference>
<dbReference type="PROSITE" id="PS00516">
    <property type="entry name" value="ALKYLBASE_DNA_GLYCOS"/>
    <property type="match status" value="1"/>
</dbReference>
<name>A0A1G9QHD0_9BACT</name>
<dbReference type="Pfam" id="PF00730">
    <property type="entry name" value="HhH-GPD"/>
    <property type="match status" value="1"/>
</dbReference>
<protein>
    <recommendedName>
        <fullName evidence="3">DNA-3-methyladenine glycosylase II</fullName>
        <ecNumber evidence="3">3.2.2.21</ecNumber>
    </recommendedName>
</protein>
<dbReference type="GO" id="GO:0032131">
    <property type="term" value="F:alkylated DNA binding"/>
    <property type="evidence" value="ECO:0007669"/>
    <property type="project" value="TreeGrafter"/>
</dbReference>